<evidence type="ECO:0000313" key="2">
    <source>
        <dbReference type="EMBL" id="KAI1717936.1"/>
    </source>
</evidence>
<proteinExistence type="predicted"/>
<gene>
    <name evidence="2" type="ORF">DdX_06345</name>
</gene>
<sequence>MLQSANGAVKVWLYSNPQVMASRGRGRGLMSLPSPPLSRKSSTSNIDNSVSRVAVVPPVQSSHMSVNVQSGLAKPVEKKPTAAKRNFDATEQNPGWGDSEITDLLKRCQKKESVSNKVDIKAPAAVTPTENKQLVSEEQKSSEAIGQNLNGIDITDVHKQRTEKVELVGKDTSQAVTINTEANSLIPPPEEDESGWASFDIRALLNRRKNRSSTTKTSSSGYYSNTKSLGDTSSEAKDNSTVIAVVKCPFKGNTELQQHVDKMVELNNNVVSSAVKVNSKVEAGQTVSKEPILSKSKSEVIPNGTSDSKDAIETSYVQPSMSLASKGLKNGMEMTRSIEFTKDELHEFHGLFKSCSESFDKLSKFFLKVGSHC</sequence>
<comment type="caution">
    <text evidence="2">The sequence shown here is derived from an EMBL/GenBank/DDBJ whole genome shotgun (WGS) entry which is preliminary data.</text>
</comment>
<evidence type="ECO:0000313" key="3">
    <source>
        <dbReference type="Proteomes" id="UP001201812"/>
    </source>
</evidence>
<name>A0AAD4R913_9BILA</name>
<feature type="compositionally biased region" description="Low complexity" evidence="1">
    <location>
        <begin position="212"/>
        <end position="228"/>
    </location>
</feature>
<evidence type="ECO:0000256" key="1">
    <source>
        <dbReference type="SAM" id="MobiDB-lite"/>
    </source>
</evidence>
<accession>A0AAD4R913</accession>
<dbReference type="Proteomes" id="UP001201812">
    <property type="component" value="Unassembled WGS sequence"/>
</dbReference>
<dbReference type="EMBL" id="JAKKPZ010000008">
    <property type="protein sequence ID" value="KAI1717936.1"/>
    <property type="molecule type" value="Genomic_DNA"/>
</dbReference>
<feature type="region of interest" description="Disordered" evidence="1">
    <location>
        <begin position="23"/>
        <end position="46"/>
    </location>
</feature>
<dbReference type="AlphaFoldDB" id="A0AAD4R913"/>
<keyword evidence="3" id="KW-1185">Reference proteome</keyword>
<feature type="compositionally biased region" description="Low complexity" evidence="1">
    <location>
        <begin position="29"/>
        <end position="44"/>
    </location>
</feature>
<organism evidence="2 3">
    <name type="scientific">Ditylenchus destructor</name>
    <dbReference type="NCBI Taxonomy" id="166010"/>
    <lineage>
        <taxon>Eukaryota</taxon>
        <taxon>Metazoa</taxon>
        <taxon>Ecdysozoa</taxon>
        <taxon>Nematoda</taxon>
        <taxon>Chromadorea</taxon>
        <taxon>Rhabditida</taxon>
        <taxon>Tylenchina</taxon>
        <taxon>Tylenchomorpha</taxon>
        <taxon>Sphaerularioidea</taxon>
        <taxon>Anguinidae</taxon>
        <taxon>Anguininae</taxon>
        <taxon>Ditylenchus</taxon>
    </lineage>
</organism>
<reference evidence="2" key="1">
    <citation type="submission" date="2022-01" db="EMBL/GenBank/DDBJ databases">
        <title>Genome Sequence Resource for Two Populations of Ditylenchus destructor, the Migratory Endoparasitic Phytonematode.</title>
        <authorList>
            <person name="Zhang H."/>
            <person name="Lin R."/>
            <person name="Xie B."/>
        </authorList>
    </citation>
    <scope>NUCLEOTIDE SEQUENCE</scope>
    <source>
        <strain evidence="2">BazhouSP</strain>
    </source>
</reference>
<feature type="region of interest" description="Disordered" evidence="1">
    <location>
        <begin position="209"/>
        <end position="236"/>
    </location>
</feature>
<protein>
    <submittedName>
        <fullName evidence="2">Uncharacterized protein</fullName>
    </submittedName>
</protein>